<keyword evidence="1" id="KW-1185">Reference proteome</keyword>
<dbReference type="Proteomes" id="UP000504609">
    <property type="component" value="Unplaced"/>
</dbReference>
<evidence type="ECO:0000313" key="1">
    <source>
        <dbReference type="Proteomes" id="UP000504609"/>
    </source>
</evidence>
<dbReference type="RefSeq" id="XP_022947894.1">
    <property type="nucleotide sequence ID" value="XM_023092126.1"/>
</dbReference>
<sequence>MERIDRKSSIENEPRTLKMHQIQFAREAALYVINTSSIEEAMRIFTEGLEAVECKPIEDRDSSMQNCCHEEEVDELPSFYRLPDIVSAPF</sequence>
<dbReference type="GeneID" id="111451648"/>
<evidence type="ECO:0000313" key="2">
    <source>
        <dbReference type="RefSeq" id="XP_022947894.1"/>
    </source>
</evidence>
<proteinExistence type="predicted"/>
<dbReference type="PANTHER" id="PTHR34808:SF2">
    <property type="entry name" value="EXPRESSED PROTEIN"/>
    <property type="match status" value="1"/>
</dbReference>
<name>A0A6J1G887_CUCMO</name>
<protein>
    <submittedName>
        <fullName evidence="2">Uncharacterized protein LOC111451648</fullName>
    </submittedName>
</protein>
<organism evidence="1 2">
    <name type="scientific">Cucurbita moschata</name>
    <name type="common">Winter crookneck squash</name>
    <name type="synonym">Cucurbita pepo var. moschata</name>
    <dbReference type="NCBI Taxonomy" id="3662"/>
    <lineage>
        <taxon>Eukaryota</taxon>
        <taxon>Viridiplantae</taxon>
        <taxon>Streptophyta</taxon>
        <taxon>Embryophyta</taxon>
        <taxon>Tracheophyta</taxon>
        <taxon>Spermatophyta</taxon>
        <taxon>Magnoliopsida</taxon>
        <taxon>eudicotyledons</taxon>
        <taxon>Gunneridae</taxon>
        <taxon>Pentapetalae</taxon>
        <taxon>rosids</taxon>
        <taxon>fabids</taxon>
        <taxon>Cucurbitales</taxon>
        <taxon>Cucurbitaceae</taxon>
        <taxon>Cucurbiteae</taxon>
        <taxon>Cucurbita</taxon>
    </lineage>
</organism>
<dbReference type="KEGG" id="cmos:111451648"/>
<accession>A0A6J1G887</accession>
<gene>
    <name evidence="2" type="primary">LOC111451648</name>
</gene>
<dbReference type="AlphaFoldDB" id="A0A6J1G887"/>
<dbReference type="PANTHER" id="PTHR34808">
    <property type="entry name" value="EXPRESSED PROTEIN"/>
    <property type="match status" value="1"/>
</dbReference>
<reference evidence="2" key="1">
    <citation type="submission" date="2025-08" db="UniProtKB">
        <authorList>
            <consortium name="RefSeq"/>
        </authorList>
    </citation>
    <scope>IDENTIFICATION</scope>
    <source>
        <tissue evidence="2">Young leaves</tissue>
    </source>
</reference>